<evidence type="ECO:0000313" key="1">
    <source>
        <dbReference type="EMBL" id="KYM86605.1"/>
    </source>
</evidence>
<dbReference type="EMBL" id="KQ976440">
    <property type="protein sequence ID" value="KYM86605.1"/>
    <property type="molecule type" value="Genomic_DNA"/>
</dbReference>
<dbReference type="AlphaFoldDB" id="A0A195BLP2"/>
<protein>
    <submittedName>
        <fullName evidence="1">Uncharacterized protein</fullName>
    </submittedName>
</protein>
<organism evidence="1 2">
    <name type="scientific">Atta colombica</name>
    <dbReference type="NCBI Taxonomy" id="520822"/>
    <lineage>
        <taxon>Eukaryota</taxon>
        <taxon>Metazoa</taxon>
        <taxon>Ecdysozoa</taxon>
        <taxon>Arthropoda</taxon>
        <taxon>Hexapoda</taxon>
        <taxon>Insecta</taxon>
        <taxon>Pterygota</taxon>
        <taxon>Neoptera</taxon>
        <taxon>Endopterygota</taxon>
        <taxon>Hymenoptera</taxon>
        <taxon>Apocrita</taxon>
        <taxon>Aculeata</taxon>
        <taxon>Formicoidea</taxon>
        <taxon>Formicidae</taxon>
        <taxon>Myrmicinae</taxon>
        <taxon>Atta</taxon>
    </lineage>
</organism>
<reference evidence="1 2" key="1">
    <citation type="submission" date="2015-09" db="EMBL/GenBank/DDBJ databases">
        <title>Atta colombica WGS genome.</title>
        <authorList>
            <person name="Nygaard S."/>
            <person name="Hu H."/>
            <person name="Boomsma J."/>
            <person name="Zhang G."/>
        </authorList>
    </citation>
    <scope>NUCLEOTIDE SEQUENCE [LARGE SCALE GENOMIC DNA]</scope>
    <source>
        <strain evidence="1">Treedump-2</strain>
        <tissue evidence="1">Whole body</tissue>
    </source>
</reference>
<dbReference type="Proteomes" id="UP000078540">
    <property type="component" value="Unassembled WGS sequence"/>
</dbReference>
<accession>A0A195BLP2</accession>
<sequence length="117" mass="13715">MPVSRVMKQRGISMETPGFKVPIIVSDIPHQAMELFDSKLKIYKYPYIWARDIPKTLRQYHKLSYSECLHALQCRTIILKFVVQCITWQVCRITCDNHGTSQGRSCQSHYYKKTICS</sequence>
<name>A0A195BLP2_9HYME</name>
<evidence type="ECO:0000313" key="2">
    <source>
        <dbReference type="Proteomes" id="UP000078540"/>
    </source>
</evidence>
<keyword evidence="2" id="KW-1185">Reference proteome</keyword>
<proteinExistence type="predicted"/>
<gene>
    <name evidence="1" type="ORF">ALC53_04066</name>
</gene>